<evidence type="ECO:0000313" key="2">
    <source>
        <dbReference type="Proteomes" id="UP000319219"/>
    </source>
</evidence>
<comment type="caution">
    <text evidence="1">The sequence shown here is derived from an EMBL/GenBank/DDBJ whole genome shotgun (WGS) entry which is preliminary data.</text>
</comment>
<organism evidence="1 2">
    <name type="scientific">Paenibacillus ottowii</name>
    <dbReference type="NCBI Taxonomy" id="2315729"/>
    <lineage>
        <taxon>Bacteria</taxon>
        <taxon>Bacillati</taxon>
        <taxon>Bacillota</taxon>
        <taxon>Bacilli</taxon>
        <taxon>Bacillales</taxon>
        <taxon>Paenibacillaceae</taxon>
        <taxon>Paenibacillus</taxon>
    </lineage>
</organism>
<name>A0ABY3B0U7_9BACL</name>
<accession>A0ABY3B0U7</accession>
<dbReference type="Proteomes" id="UP000319219">
    <property type="component" value="Unassembled WGS sequence"/>
</dbReference>
<gene>
    <name evidence="1" type="ORF">FKV70_18930</name>
</gene>
<keyword evidence="2" id="KW-1185">Reference proteome</keyword>
<proteinExistence type="predicted"/>
<dbReference type="RefSeq" id="WP_142613822.1">
    <property type="nucleotide sequence ID" value="NZ_VIJZ01000008.1"/>
</dbReference>
<evidence type="ECO:0000313" key="1">
    <source>
        <dbReference type="EMBL" id="TQR97307.1"/>
    </source>
</evidence>
<sequence>MNVIRYPQANYQPLPGIQQAVTIREWKGLSSFDPLSIQDNLFTSISNFVLDEYPVIAARRGYSVLGSAISTSVLGLGVWKNQQLHAVFGDGTWRVFNNNTWQTLASGLDTSARWSFTNFQGNWSDIHLVGANGVDAIKHYDGTTVADLAGSPAKGNYITTYQNRLWCAVGKEIKSCALDQPEQWELYNGDDEDSYGKEMESMAGENVNMLSGSLTKLTIGMPNSLHEMYGGVPSDFTTKMVADRIGVRNNQSVITQDGVIYFANLNGVYQYTGGVLPDKSFSEVVKGFINGVSSTSCAGTDGKTLFFSTHQNDILNYDPRIQAWTMFNDIDPLCFASMGENLYVGDSKGRVLQLFGAAKDGTQDVKWSLVTKPFNNSSIAQKLRMYKLWAVVDLLSGSSLKISLSPSIKGDDWVQVGEIAPATDLIKHRVIIPTAKIANENYIRIKFEGTGYFKLHELTRQQREMPLY</sequence>
<protein>
    <submittedName>
        <fullName evidence="1">Uncharacterized protein</fullName>
    </submittedName>
</protein>
<dbReference type="EMBL" id="VIJZ01000008">
    <property type="protein sequence ID" value="TQR97307.1"/>
    <property type="molecule type" value="Genomic_DNA"/>
</dbReference>
<reference evidence="1 2" key="1">
    <citation type="submission" date="2019-07" db="EMBL/GenBank/DDBJ databases">
        <title>Paenibacillus ottowii sp. nov. isolated from a fermentation system processing bovine manure.</title>
        <authorList>
            <person name="Velazquez L.F."/>
            <person name="Rajbanshi S."/>
            <person name="Guan S."/>
            <person name="Hinchee M."/>
            <person name="Welsh A."/>
        </authorList>
    </citation>
    <scope>NUCLEOTIDE SEQUENCE [LARGE SCALE GENOMIC DNA]</scope>
    <source>
        <strain evidence="1 2">MS2379</strain>
    </source>
</reference>